<dbReference type="Pfam" id="PF00176">
    <property type="entry name" value="SNF2-rel_dom"/>
    <property type="match status" value="1"/>
</dbReference>
<dbReference type="PANTHER" id="PTHR45766:SF6">
    <property type="entry name" value="SWI_SNF-RELATED MATRIX-ASSOCIATED ACTIN-DEPENDENT REGULATOR OF CHROMATIN SUBFAMILY A-LIKE PROTEIN 1"/>
    <property type="match status" value="1"/>
</dbReference>
<organism evidence="4 5">
    <name type="scientific">Clostridium butyricum</name>
    <dbReference type="NCBI Taxonomy" id="1492"/>
    <lineage>
        <taxon>Bacteria</taxon>
        <taxon>Bacillati</taxon>
        <taxon>Bacillota</taxon>
        <taxon>Clostridia</taxon>
        <taxon>Eubacteriales</taxon>
        <taxon>Clostridiaceae</taxon>
        <taxon>Clostridium</taxon>
    </lineage>
</organism>
<dbReference type="InterPro" id="IPR000330">
    <property type="entry name" value="SNF2_N"/>
</dbReference>
<keyword evidence="4" id="KW-0067">ATP-binding</keyword>
<evidence type="ECO:0000256" key="1">
    <source>
        <dbReference type="ARBA" id="ARBA00022801"/>
    </source>
</evidence>
<protein>
    <submittedName>
        <fullName evidence="4">Helicase SNF2</fullName>
    </submittedName>
</protein>
<evidence type="ECO:0000259" key="2">
    <source>
        <dbReference type="PROSITE" id="PS51192"/>
    </source>
</evidence>
<dbReference type="AlphaFoldDB" id="A0A2S7FDC3"/>
<dbReference type="SUPFAM" id="SSF52540">
    <property type="entry name" value="P-loop containing nucleoside triphosphate hydrolases"/>
    <property type="match status" value="2"/>
</dbReference>
<keyword evidence="4" id="KW-0347">Helicase</keyword>
<comment type="caution">
    <text evidence="4">The sequence shown here is derived from an EMBL/GenBank/DDBJ whole genome shotgun (WGS) entry which is preliminary data.</text>
</comment>
<dbReference type="GO" id="GO:0016787">
    <property type="term" value="F:hydrolase activity"/>
    <property type="evidence" value="ECO:0007669"/>
    <property type="project" value="UniProtKB-KW"/>
</dbReference>
<sequence length="415" mass="49331">MNLFPHQLEALNATQDKRRVAYYLEMGLGKTFVASEKAEQFKERIIVVVCQKSKMKDWHDHYKEFYPHYNSVIYKKGIDEMEANTVVIINYDLIWRRDLFKKIKNFTLILDESSYIKNESSKRTKFILNMKPSNVILLSGTPTGGKYEELYSQIRLLGWKISKSDYWERYINYRMQDVGGFKIKKVTGYKNIDELKRKLRDAGAVFIRTEDVISLPETIENEISVKNIPQYKVFEKDRVIEISDKELVGDTSLTKMLYLRQISGMYNKHKYEKLTELLESTEDRIIIFYNFEHEREHITEICKKLNKPISIICGKDRDLDSYENCSNSITLIQYRAGAMGLNLQKSNKIIYFSLPLSSELFEQSKKRTHRIGQKRTCFYYYLITQKSIEERIFKVLKLRKDYTEQLFMEEENDHC</sequence>
<dbReference type="InterPro" id="IPR001650">
    <property type="entry name" value="Helicase_C-like"/>
</dbReference>
<evidence type="ECO:0000313" key="4">
    <source>
        <dbReference type="EMBL" id="PPV16631.1"/>
    </source>
</evidence>
<name>A0A2S7FDC3_CLOBU</name>
<keyword evidence="1" id="KW-0378">Hydrolase</keyword>
<dbReference type="PROSITE" id="PS51192">
    <property type="entry name" value="HELICASE_ATP_BIND_1"/>
    <property type="match status" value="1"/>
</dbReference>
<gene>
    <name evidence="4" type="ORF">AWN73_09765</name>
</gene>
<feature type="domain" description="Helicase C-terminal" evidence="3">
    <location>
        <begin position="273"/>
        <end position="414"/>
    </location>
</feature>
<reference evidence="4 5" key="1">
    <citation type="submission" date="2016-01" db="EMBL/GenBank/DDBJ databases">
        <title>Characterization of the Clostridium difficile lineages that are prevalent in Hong Kong and China.</title>
        <authorList>
            <person name="Kwok J.S.-L."/>
            <person name="Lam W.-Y."/>
            <person name="Ip M."/>
            <person name="Chan T.-F."/>
            <person name="Hawkey P.M."/>
            <person name="Tsui S.K.-W."/>
        </authorList>
    </citation>
    <scope>NUCLEOTIDE SEQUENCE [LARGE SCALE GENOMIC DNA]</scope>
    <source>
        <strain evidence="4 5">300064</strain>
    </source>
</reference>
<dbReference type="GO" id="GO:0004386">
    <property type="term" value="F:helicase activity"/>
    <property type="evidence" value="ECO:0007669"/>
    <property type="project" value="UniProtKB-KW"/>
</dbReference>
<dbReference type="GO" id="GO:0006281">
    <property type="term" value="P:DNA repair"/>
    <property type="evidence" value="ECO:0007669"/>
    <property type="project" value="TreeGrafter"/>
</dbReference>
<dbReference type="SMART" id="SM00487">
    <property type="entry name" value="DEXDc"/>
    <property type="match status" value="1"/>
</dbReference>
<dbReference type="InterPro" id="IPR014001">
    <property type="entry name" value="Helicase_ATP-bd"/>
</dbReference>
<dbReference type="GO" id="GO:0031297">
    <property type="term" value="P:replication fork processing"/>
    <property type="evidence" value="ECO:0007669"/>
    <property type="project" value="TreeGrafter"/>
</dbReference>
<keyword evidence="4" id="KW-0547">Nucleotide-binding</keyword>
<evidence type="ECO:0000259" key="3">
    <source>
        <dbReference type="PROSITE" id="PS51194"/>
    </source>
</evidence>
<dbReference type="PROSITE" id="PS51194">
    <property type="entry name" value="HELICASE_CTER"/>
    <property type="match status" value="1"/>
</dbReference>
<dbReference type="Gene3D" id="3.40.50.10810">
    <property type="entry name" value="Tandem AAA-ATPase domain"/>
    <property type="match status" value="1"/>
</dbReference>
<dbReference type="EMBL" id="LRDH01000077">
    <property type="protein sequence ID" value="PPV16631.1"/>
    <property type="molecule type" value="Genomic_DNA"/>
</dbReference>
<accession>A0A2S7FDC3</accession>
<dbReference type="Pfam" id="PF00271">
    <property type="entry name" value="Helicase_C"/>
    <property type="match status" value="1"/>
</dbReference>
<dbReference type="GO" id="GO:0005524">
    <property type="term" value="F:ATP binding"/>
    <property type="evidence" value="ECO:0007669"/>
    <property type="project" value="InterPro"/>
</dbReference>
<evidence type="ECO:0000313" key="5">
    <source>
        <dbReference type="Proteomes" id="UP000238081"/>
    </source>
</evidence>
<proteinExistence type="predicted"/>
<feature type="domain" description="Helicase ATP-binding" evidence="2">
    <location>
        <begin position="11"/>
        <end position="160"/>
    </location>
</feature>
<dbReference type="InterPro" id="IPR038718">
    <property type="entry name" value="SNF2-like_sf"/>
</dbReference>
<dbReference type="Proteomes" id="UP000238081">
    <property type="component" value="Unassembled WGS sequence"/>
</dbReference>
<dbReference type="InterPro" id="IPR027417">
    <property type="entry name" value="P-loop_NTPase"/>
</dbReference>
<dbReference type="Gene3D" id="3.40.50.300">
    <property type="entry name" value="P-loop containing nucleotide triphosphate hydrolases"/>
    <property type="match status" value="1"/>
</dbReference>
<dbReference type="PANTHER" id="PTHR45766">
    <property type="entry name" value="DNA ANNEALING HELICASE AND ENDONUCLEASE ZRANB3 FAMILY MEMBER"/>
    <property type="match status" value="1"/>
</dbReference>